<evidence type="ECO:0000313" key="1">
    <source>
        <dbReference type="EMBL" id="KAJ7516467.1"/>
    </source>
</evidence>
<gene>
    <name evidence="1" type="ORF">O6H91_22G059300</name>
</gene>
<name>A0ACC2AHB0_DIPCM</name>
<protein>
    <submittedName>
        <fullName evidence="1">Uncharacterized protein</fullName>
    </submittedName>
</protein>
<sequence length="309" mass="34092">MKRAGDALRQAFMSRDEYECLREEEKVWGRMAKPLALGAAVVLGTAVLIAAIIFMDILFSFTGKRWLSCQRERLEPLPIDVKDVMGDSRASYLLTEEEAAEYFKIVVFLPTAIIFSVAVIYLVSGMAVVYTAPRRHIFLRAVENNCCASKRGGVRCLATLNISFLVVFALLALFLGSSILTIQTECAIPLFGCYEVACWGLVFLFGGTAFFLNRKAAIIMDEGEYFGSRTVGVELLEASPVSPAELERRVSAGFRSWMGSSILSSSDDEDAHEIRGLDDAWDVEHAKPFDLPMALNGARSSRLSDDAKP</sequence>
<comment type="caution">
    <text evidence="1">The sequence shown here is derived from an EMBL/GenBank/DDBJ whole genome shotgun (WGS) entry which is preliminary data.</text>
</comment>
<evidence type="ECO:0000313" key="2">
    <source>
        <dbReference type="Proteomes" id="UP001162992"/>
    </source>
</evidence>
<accession>A0ACC2AHB0</accession>
<dbReference type="EMBL" id="CM055113">
    <property type="protein sequence ID" value="KAJ7516467.1"/>
    <property type="molecule type" value="Genomic_DNA"/>
</dbReference>
<reference evidence="2" key="1">
    <citation type="journal article" date="2024" name="Proc. Natl. Acad. Sci. U.S.A.">
        <title>Extraordinary preservation of gene collinearity over three hundred million years revealed in homosporous lycophytes.</title>
        <authorList>
            <person name="Li C."/>
            <person name="Wickell D."/>
            <person name="Kuo L.Y."/>
            <person name="Chen X."/>
            <person name="Nie B."/>
            <person name="Liao X."/>
            <person name="Peng D."/>
            <person name="Ji J."/>
            <person name="Jenkins J."/>
            <person name="Williams M."/>
            <person name="Shu S."/>
            <person name="Plott C."/>
            <person name="Barry K."/>
            <person name="Rajasekar S."/>
            <person name="Grimwood J."/>
            <person name="Han X."/>
            <person name="Sun S."/>
            <person name="Hou Z."/>
            <person name="He W."/>
            <person name="Dai G."/>
            <person name="Sun C."/>
            <person name="Schmutz J."/>
            <person name="Leebens-Mack J.H."/>
            <person name="Li F.W."/>
            <person name="Wang L."/>
        </authorList>
    </citation>
    <scope>NUCLEOTIDE SEQUENCE [LARGE SCALE GENOMIC DNA]</scope>
    <source>
        <strain evidence="2">cv. PW_Plant_1</strain>
    </source>
</reference>
<organism evidence="1 2">
    <name type="scientific">Diphasiastrum complanatum</name>
    <name type="common">Issler's clubmoss</name>
    <name type="synonym">Lycopodium complanatum</name>
    <dbReference type="NCBI Taxonomy" id="34168"/>
    <lineage>
        <taxon>Eukaryota</taxon>
        <taxon>Viridiplantae</taxon>
        <taxon>Streptophyta</taxon>
        <taxon>Embryophyta</taxon>
        <taxon>Tracheophyta</taxon>
        <taxon>Lycopodiopsida</taxon>
        <taxon>Lycopodiales</taxon>
        <taxon>Lycopodiaceae</taxon>
        <taxon>Lycopodioideae</taxon>
        <taxon>Diphasiastrum</taxon>
    </lineage>
</organism>
<dbReference type="Proteomes" id="UP001162992">
    <property type="component" value="Chromosome 22"/>
</dbReference>
<proteinExistence type="predicted"/>
<keyword evidence="2" id="KW-1185">Reference proteome</keyword>